<dbReference type="InterPro" id="IPR003715">
    <property type="entry name" value="Poly_export_N"/>
</dbReference>
<evidence type="ECO:0000313" key="5">
    <source>
        <dbReference type="Proteomes" id="UP001158067"/>
    </source>
</evidence>
<dbReference type="EMBL" id="FXUG01000002">
    <property type="protein sequence ID" value="SMP45926.1"/>
    <property type="molecule type" value="Genomic_DNA"/>
</dbReference>
<sequence>MKFNWKGCLLAAVMTPLLTGCTSFFAPIEGVPVNQIPQQLLGEKRADYINVPLALLRMEQPEDYLIDEGDILGIYIEGVMPPQANEDQPVAIPPVHFPEEGSDLPPSVGFPIPVRDDGTLPLPLIEPLDVRGKTITDVEKMVRQAYVQDEKILREGRDRILVSLMRERTSRVIVIREDGGNNDAAIAGGSRQYGNAQEVIAGTERQGAGFTLDMPAYKNDLMHALAETGGLPGLNAKSEVKVLKASRLKGANREEMMMQLFSNQGNQDGCCFDMCGGCGMVGLEGMVEDPFSVTIPLRVRPGEMPNIDPADVILEEGDIVYIEARDTEMFYTGGLLPGGQYPLPRDYDLDVIGAMSVAGTGLGGTTQQGGGGGAAGALLGGGFGGATPTQLYVMRKGPCGQEFTIAVDLKKAYNNPSEKILVQPGDTLILRYKPHEEALNFGIVAFFTYGIRELFN</sequence>
<proteinExistence type="predicted"/>
<accession>A0ABY1PTT5</accession>
<comment type="caution">
    <text evidence="4">The sequence shown here is derived from an EMBL/GenBank/DDBJ whole genome shotgun (WGS) entry which is preliminary data.</text>
</comment>
<dbReference type="PROSITE" id="PS51257">
    <property type="entry name" value="PROKAR_LIPOPROTEIN"/>
    <property type="match status" value="1"/>
</dbReference>
<organism evidence="4 5">
    <name type="scientific">Neorhodopirellula lusitana</name>
    <dbReference type="NCBI Taxonomy" id="445327"/>
    <lineage>
        <taxon>Bacteria</taxon>
        <taxon>Pseudomonadati</taxon>
        <taxon>Planctomycetota</taxon>
        <taxon>Planctomycetia</taxon>
        <taxon>Pirellulales</taxon>
        <taxon>Pirellulaceae</taxon>
        <taxon>Neorhodopirellula</taxon>
    </lineage>
</organism>
<gene>
    <name evidence="4" type="ORF">SAMN06265222_10231</name>
</gene>
<keyword evidence="5" id="KW-1185">Reference proteome</keyword>
<name>A0ABY1PTT5_9BACT</name>
<evidence type="ECO:0000259" key="3">
    <source>
        <dbReference type="Pfam" id="PF02563"/>
    </source>
</evidence>
<evidence type="ECO:0000313" key="4">
    <source>
        <dbReference type="EMBL" id="SMP45926.1"/>
    </source>
</evidence>
<feature type="chain" id="PRO_5046878656" evidence="2">
    <location>
        <begin position="27"/>
        <end position="456"/>
    </location>
</feature>
<dbReference type="RefSeq" id="WP_283431373.1">
    <property type="nucleotide sequence ID" value="NZ_FXUG01000002.1"/>
</dbReference>
<feature type="domain" description="Polysaccharide export protein N-terminal" evidence="3">
    <location>
        <begin position="59"/>
        <end position="150"/>
    </location>
</feature>
<keyword evidence="1 2" id="KW-0732">Signal</keyword>
<dbReference type="InterPro" id="IPR049712">
    <property type="entry name" value="Poly_export"/>
</dbReference>
<dbReference type="Pfam" id="PF02563">
    <property type="entry name" value="Poly_export"/>
    <property type="match status" value="1"/>
</dbReference>
<dbReference type="PANTHER" id="PTHR33619:SF3">
    <property type="entry name" value="POLYSACCHARIDE EXPORT PROTEIN GFCE-RELATED"/>
    <property type="match status" value="1"/>
</dbReference>
<evidence type="ECO:0000256" key="2">
    <source>
        <dbReference type="SAM" id="SignalP"/>
    </source>
</evidence>
<reference evidence="4 5" key="1">
    <citation type="submission" date="2017-05" db="EMBL/GenBank/DDBJ databases">
        <authorList>
            <person name="Varghese N."/>
            <person name="Submissions S."/>
        </authorList>
    </citation>
    <scope>NUCLEOTIDE SEQUENCE [LARGE SCALE GENOMIC DNA]</scope>
    <source>
        <strain evidence="4 5">DSM 25457</strain>
    </source>
</reference>
<dbReference type="PANTHER" id="PTHR33619">
    <property type="entry name" value="POLYSACCHARIDE EXPORT PROTEIN GFCE-RELATED"/>
    <property type="match status" value="1"/>
</dbReference>
<protein>
    <submittedName>
        <fullName evidence="4">Polysaccharide biosynthesis/export protein</fullName>
    </submittedName>
</protein>
<feature type="signal peptide" evidence="2">
    <location>
        <begin position="1"/>
        <end position="26"/>
    </location>
</feature>
<evidence type="ECO:0000256" key="1">
    <source>
        <dbReference type="ARBA" id="ARBA00022729"/>
    </source>
</evidence>
<dbReference type="Proteomes" id="UP001158067">
    <property type="component" value="Unassembled WGS sequence"/>
</dbReference>